<dbReference type="Pfam" id="PF00005">
    <property type="entry name" value="ABC_tran"/>
    <property type="match status" value="1"/>
</dbReference>
<keyword evidence="7 8" id="KW-0472">Membrane</keyword>
<protein>
    <submittedName>
        <fullName evidence="12">ATP-binding cassette sub-family D member 4</fullName>
    </submittedName>
</protein>
<dbReference type="GO" id="GO:0015910">
    <property type="term" value="P:long-chain fatty acid import into peroxisome"/>
    <property type="evidence" value="ECO:0007669"/>
    <property type="project" value="TreeGrafter"/>
</dbReference>
<keyword evidence="3 8" id="KW-0812">Transmembrane</keyword>
<dbReference type="STRING" id="451379.A0A158R6A6"/>
<dbReference type="AlphaFoldDB" id="A0A158R6A6"/>
<evidence type="ECO:0000259" key="9">
    <source>
        <dbReference type="PROSITE" id="PS50893"/>
    </source>
</evidence>
<evidence type="ECO:0000256" key="4">
    <source>
        <dbReference type="ARBA" id="ARBA00022741"/>
    </source>
</evidence>
<proteinExistence type="inferred from homology"/>
<dbReference type="GO" id="GO:0005324">
    <property type="term" value="F:long-chain fatty acid transmembrane transporter activity"/>
    <property type="evidence" value="ECO:0007669"/>
    <property type="project" value="TreeGrafter"/>
</dbReference>
<accession>A0A158R6A6</accession>
<evidence type="ECO:0000256" key="5">
    <source>
        <dbReference type="ARBA" id="ARBA00022840"/>
    </source>
</evidence>
<reference evidence="12" key="1">
    <citation type="submission" date="2016-04" db="UniProtKB">
        <authorList>
            <consortium name="WormBaseParasite"/>
        </authorList>
    </citation>
    <scope>IDENTIFICATION</scope>
</reference>
<sequence>MAKLSLDLLFLKRLWTLLKILFPVNQHRFSLKSTIPLATFVIIVSALDQIATFYVGILPSKFYDVLGKRDSIAFRSLAIQAVLCIIAKACSLSTFKYATSNLFLKFRETLGYTLHRLYFKRHAYYRLNVLGNFDNPDQRMTQDVERTTRILAQDLFTPVLTTPCIICYYTYLTYESTGLLGPFAIYCYFALATLVNKLLLSPIVPLVNEQERREGEFRLRHQEVRANTESIAFYQSGLIENVMMNKKLNALIKVQKKLVDWRFGLALATNFFDYFGSTLSYFLIGIPIFVTNSYDSSDLAAIISRNAFFYLYLIYCFSTLIKLSENLGDMAGVTHRVIGIYEELVRLHIDRLETDRPPSTVPSSVVAIASDDSSEKHLEQPIKRIEELHGRQGNMPECKDRDDPELLDNNVAVTMDSVTIASPGDASVPLVSGLSMQIIEGKNVIITGSSGVGKTALFRVFAGLWNCISGSFKFLERKVETHWKLQPSSMLFLPQKAYFPNGEMVRLERILEWINLQHLVERCGGFDTPVDWDWMEVLSPGELQRLSIGRILYHRPRVVFLDEATSALGFEMEMAIYRLLREEQITFVSIAHRLSLKQYHDLELHLSGQGEWRLMEIDGTCINTRSPSLISSQAILSL</sequence>
<keyword evidence="5" id="KW-0067">ATP-binding</keyword>
<dbReference type="InterPro" id="IPR027417">
    <property type="entry name" value="P-loop_NTPase"/>
</dbReference>
<dbReference type="SUPFAM" id="SSF52540">
    <property type="entry name" value="P-loop containing nucleoside triphosphate hydrolases"/>
    <property type="match status" value="1"/>
</dbReference>
<evidence type="ECO:0000256" key="2">
    <source>
        <dbReference type="ARBA" id="ARBA00022448"/>
    </source>
</evidence>
<evidence type="ECO:0000256" key="8">
    <source>
        <dbReference type="SAM" id="Phobius"/>
    </source>
</evidence>
<dbReference type="InterPro" id="IPR050835">
    <property type="entry name" value="ABC_transporter_sub-D"/>
</dbReference>
<dbReference type="GO" id="GO:0016887">
    <property type="term" value="F:ATP hydrolysis activity"/>
    <property type="evidence" value="ECO:0007669"/>
    <property type="project" value="InterPro"/>
</dbReference>
<keyword evidence="6 8" id="KW-1133">Transmembrane helix</keyword>
<dbReference type="PROSITE" id="PS00211">
    <property type="entry name" value="ABC_TRANSPORTER_1"/>
    <property type="match status" value="1"/>
</dbReference>
<dbReference type="Pfam" id="PF06472">
    <property type="entry name" value="ABC_membrane_2"/>
    <property type="match status" value="1"/>
</dbReference>
<evidence type="ECO:0000259" key="10">
    <source>
        <dbReference type="PROSITE" id="PS50929"/>
    </source>
</evidence>
<dbReference type="WBParaSite" id="SMUV_0001055301-mRNA-1">
    <property type="protein sequence ID" value="SMUV_0001055301-mRNA-1"/>
    <property type="gene ID" value="SMUV_0001055301"/>
</dbReference>
<dbReference type="CDD" id="cd03223">
    <property type="entry name" value="ABCD_peroxisomal_ALDP"/>
    <property type="match status" value="1"/>
</dbReference>
<dbReference type="InterPro" id="IPR011527">
    <property type="entry name" value="ABC1_TM_dom"/>
</dbReference>
<comment type="similarity">
    <text evidence="1">Belongs to the ABC transporter superfamily. ABCD family. Peroxisomal fatty acyl CoA transporter (TC 3.A.1.203) subfamily.</text>
</comment>
<feature type="transmembrane region" description="Helical" evidence="8">
    <location>
        <begin position="183"/>
        <end position="207"/>
    </location>
</feature>
<evidence type="ECO:0000256" key="3">
    <source>
        <dbReference type="ARBA" id="ARBA00022692"/>
    </source>
</evidence>
<feature type="transmembrane region" description="Helical" evidence="8">
    <location>
        <begin position="302"/>
        <end position="321"/>
    </location>
</feature>
<dbReference type="PROSITE" id="PS50929">
    <property type="entry name" value="ABC_TM1F"/>
    <property type="match status" value="1"/>
</dbReference>
<keyword evidence="11" id="KW-1185">Reference proteome</keyword>
<dbReference type="Proteomes" id="UP000046393">
    <property type="component" value="Unplaced"/>
</dbReference>
<dbReference type="GO" id="GO:0005524">
    <property type="term" value="F:ATP binding"/>
    <property type="evidence" value="ECO:0007669"/>
    <property type="project" value="UniProtKB-KW"/>
</dbReference>
<keyword evidence="4" id="KW-0547">Nucleotide-binding</keyword>
<dbReference type="PANTHER" id="PTHR11384:SF59">
    <property type="entry name" value="LYSOSOMAL COBALAMIN TRANSPORTER ABCD4"/>
    <property type="match status" value="1"/>
</dbReference>
<dbReference type="GO" id="GO:0006635">
    <property type="term" value="P:fatty acid beta-oxidation"/>
    <property type="evidence" value="ECO:0007669"/>
    <property type="project" value="TreeGrafter"/>
</dbReference>
<evidence type="ECO:0000256" key="7">
    <source>
        <dbReference type="ARBA" id="ARBA00023136"/>
    </source>
</evidence>
<dbReference type="InterPro" id="IPR003439">
    <property type="entry name" value="ABC_transporter-like_ATP-bd"/>
</dbReference>
<dbReference type="SMART" id="SM00382">
    <property type="entry name" value="AAA"/>
    <property type="match status" value="1"/>
</dbReference>
<dbReference type="InterPro" id="IPR003593">
    <property type="entry name" value="AAA+_ATPase"/>
</dbReference>
<dbReference type="InterPro" id="IPR017871">
    <property type="entry name" value="ABC_transporter-like_CS"/>
</dbReference>
<dbReference type="GO" id="GO:0140359">
    <property type="term" value="F:ABC-type transporter activity"/>
    <property type="evidence" value="ECO:0007669"/>
    <property type="project" value="InterPro"/>
</dbReference>
<evidence type="ECO:0000256" key="1">
    <source>
        <dbReference type="ARBA" id="ARBA00008575"/>
    </source>
</evidence>
<feature type="domain" description="ABC transmembrane type-1" evidence="10">
    <location>
        <begin position="40"/>
        <end position="304"/>
    </location>
</feature>
<dbReference type="GO" id="GO:0007031">
    <property type="term" value="P:peroxisome organization"/>
    <property type="evidence" value="ECO:0007669"/>
    <property type="project" value="TreeGrafter"/>
</dbReference>
<evidence type="ECO:0000313" key="12">
    <source>
        <dbReference type="WBParaSite" id="SMUV_0001055301-mRNA-1"/>
    </source>
</evidence>
<dbReference type="GO" id="GO:0042760">
    <property type="term" value="P:very long-chain fatty acid catabolic process"/>
    <property type="evidence" value="ECO:0007669"/>
    <property type="project" value="TreeGrafter"/>
</dbReference>
<dbReference type="PROSITE" id="PS50893">
    <property type="entry name" value="ABC_TRANSPORTER_2"/>
    <property type="match status" value="1"/>
</dbReference>
<keyword evidence="2" id="KW-0813">Transport</keyword>
<feature type="transmembrane region" description="Helical" evidence="8">
    <location>
        <begin position="35"/>
        <end position="57"/>
    </location>
</feature>
<dbReference type="Gene3D" id="1.20.1560.10">
    <property type="entry name" value="ABC transporter type 1, transmembrane domain"/>
    <property type="match status" value="1"/>
</dbReference>
<feature type="transmembrane region" description="Helical" evidence="8">
    <location>
        <begin position="150"/>
        <end position="171"/>
    </location>
</feature>
<feature type="transmembrane region" description="Helical" evidence="8">
    <location>
        <begin position="77"/>
        <end position="98"/>
    </location>
</feature>
<evidence type="ECO:0000256" key="6">
    <source>
        <dbReference type="ARBA" id="ARBA00022989"/>
    </source>
</evidence>
<dbReference type="PANTHER" id="PTHR11384">
    <property type="entry name" value="ATP-BINDING CASSETTE, SUB-FAMILY D MEMBER"/>
    <property type="match status" value="1"/>
</dbReference>
<feature type="transmembrane region" description="Helical" evidence="8">
    <location>
        <begin position="263"/>
        <end position="290"/>
    </location>
</feature>
<dbReference type="Gene3D" id="3.40.50.300">
    <property type="entry name" value="P-loop containing nucleotide triphosphate hydrolases"/>
    <property type="match status" value="1"/>
</dbReference>
<organism evidence="11 12">
    <name type="scientific">Syphacia muris</name>
    <dbReference type="NCBI Taxonomy" id="451379"/>
    <lineage>
        <taxon>Eukaryota</taxon>
        <taxon>Metazoa</taxon>
        <taxon>Ecdysozoa</taxon>
        <taxon>Nematoda</taxon>
        <taxon>Chromadorea</taxon>
        <taxon>Rhabditida</taxon>
        <taxon>Spirurina</taxon>
        <taxon>Oxyuridomorpha</taxon>
        <taxon>Oxyuroidea</taxon>
        <taxon>Oxyuridae</taxon>
        <taxon>Syphacia</taxon>
    </lineage>
</organism>
<dbReference type="SUPFAM" id="SSF90123">
    <property type="entry name" value="ABC transporter transmembrane region"/>
    <property type="match status" value="1"/>
</dbReference>
<name>A0A158R6A6_9BILA</name>
<dbReference type="InterPro" id="IPR036640">
    <property type="entry name" value="ABC1_TM_sf"/>
</dbReference>
<feature type="domain" description="ABC transporter" evidence="9">
    <location>
        <begin position="413"/>
        <end position="634"/>
    </location>
</feature>
<dbReference type="GO" id="GO:0005778">
    <property type="term" value="C:peroxisomal membrane"/>
    <property type="evidence" value="ECO:0007669"/>
    <property type="project" value="TreeGrafter"/>
</dbReference>
<evidence type="ECO:0000313" key="11">
    <source>
        <dbReference type="Proteomes" id="UP000046393"/>
    </source>
</evidence>